<feature type="region of interest" description="Disordered" evidence="1">
    <location>
        <begin position="1"/>
        <end position="54"/>
    </location>
</feature>
<dbReference type="OrthoDB" id="5961at2759"/>
<keyword evidence="2" id="KW-0472">Membrane</keyword>
<dbReference type="InterPro" id="IPR018767">
    <property type="entry name" value="Brl1/Brr6_dom"/>
</dbReference>
<evidence type="ECO:0000313" key="5">
    <source>
        <dbReference type="Proteomes" id="UP000298030"/>
    </source>
</evidence>
<comment type="caution">
    <text evidence="4">The sequence shown here is derived from an EMBL/GenBank/DDBJ whole genome shotgun (WGS) entry which is preliminary data.</text>
</comment>
<dbReference type="GO" id="GO:0031965">
    <property type="term" value="C:nuclear membrane"/>
    <property type="evidence" value="ECO:0007669"/>
    <property type="project" value="InterPro"/>
</dbReference>
<keyword evidence="2" id="KW-0812">Transmembrane</keyword>
<feature type="compositionally biased region" description="Polar residues" evidence="1">
    <location>
        <begin position="36"/>
        <end position="54"/>
    </location>
</feature>
<evidence type="ECO:0000256" key="1">
    <source>
        <dbReference type="SAM" id="MobiDB-lite"/>
    </source>
</evidence>
<evidence type="ECO:0000259" key="3">
    <source>
        <dbReference type="SMART" id="SM01042"/>
    </source>
</evidence>
<evidence type="ECO:0000313" key="4">
    <source>
        <dbReference type="EMBL" id="TEB34937.1"/>
    </source>
</evidence>
<dbReference type="GO" id="GO:0055088">
    <property type="term" value="P:lipid homeostasis"/>
    <property type="evidence" value="ECO:0007669"/>
    <property type="project" value="InterPro"/>
</dbReference>
<dbReference type="Pfam" id="PF10104">
    <property type="entry name" value="Brr6_like_C_C"/>
    <property type="match status" value="1"/>
</dbReference>
<proteinExistence type="predicted"/>
<feature type="compositionally biased region" description="Basic and acidic residues" evidence="1">
    <location>
        <begin position="97"/>
        <end position="106"/>
    </location>
</feature>
<organism evidence="4 5">
    <name type="scientific">Coprinellus micaceus</name>
    <name type="common">Glistening ink-cap mushroom</name>
    <name type="synonym">Coprinus micaceus</name>
    <dbReference type="NCBI Taxonomy" id="71717"/>
    <lineage>
        <taxon>Eukaryota</taxon>
        <taxon>Fungi</taxon>
        <taxon>Dikarya</taxon>
        <taxon>Basidiomycota</taxon>
        <taxon>Agaricomycotina</taxon>
        <taxon>Agaricomycetes</taxon>
        <taxon>Agaricomycetidae</taxon>
        <taxon>Agaricales</taxon>
        <taxon>Agaricineae</taxon>
        <taxon>Psathyrellaceae</taxon>
        <taxon>Coprinellus</taxon>
    </lineage>
</organism>
<keyword evidence="2" id="KW-1133">Transmembrane helix</keyword>
<reference evidence="4 5" key="1">
    <citation type="journal article" date="2019" name="Nat. Ecol. Evol.">
        <title>Megaphylogeny resolves global patterns of mushroom evolution.</title>
        <authorList>
            <person name="Varga T."/>
            <person name="Krizsan K."/>
            <person name="Foldi C."/>
            <person name="Dima B."/>
            <person name="Sanchez-Garcia M."/>
            <person name="Sanchez-Ramirez S."/>
            <person name="Szollosi G.J."/>
            <person name="Szarkandi J.G."/>
            <person name="Papp V."/>
            <person name="Albert L."/>
            <person name="Andreopoulos W."/>
            <person name="Angelini C."/>
            <person name="Antonin V."/>
            <person name="Barry K.W."/>
            <person name="Bougher N.L."/>
            <person name="Buchanan P."/>
            <person name="Buyck B."/>
            <person name="Bense V."/>
            <person name="Catcheside P."/>
            <person name="Chovatia M."/>
            <person name="Cooper J."/>
            <person name="Damon W."/>
            <person name="Desjardin D."/>
            <person name="Finy P."/>
            <person name="Geml J."/>
            <person name="Haridas S."/>
            <person name="Hughes K."/>
            <person name="Justo A."/>
            <person name="Karasinski D."/>
            <person name="Kautmanova I."/>
            <person name="Kiss B."/>
            <person name="Kocsube S."/>
            <person name="Kotiranta H."/>
            <person name="LaButti K.M."/>
            <person name="Lechner B.E."/>
            <person name="Liimatainen K."/>
            <person name="Lipzen A."/>
            <person name="Lukacs Z."/>
            <person name="Mihaltcheva S."/>
            <person name="Morgado L.N."/>
            <person name="Niskanen T."/>
            <person name="Noordeloos M.E."/>
            <person name="Ohm R.A."/>
            <person name="Ortiz-Santana B."/>
            <person name="Ovrebo C."/>
            <person name="Racz N."/>
            <person name="Riley R."/>
            <person name="Savchenko A."/>
            <person name="Shiryaev A."/>
            <person name="Soop K."/>
            <person name="Spirin V."/>
            <person name="Szebenyi C."/>
            <person name="Tomsovsky M."/>
            <person name="Tulloss R.E."/>
            <person name="Uehling J."/>
            <person name="Grigoriev I.V."/>
            <person name="Vagvolgyi C."/>
            <person name="Papp T."/>
            <person name="Martin F.M."/>
            <person name="Miettinen O."/>
            <person name="Hibbett D.S."/>
            <person name="Nagy L.G."/>
        </authorList>
    </citation>
    <scope>NUCLEOTIDE SEQUENCE [LARGE SCALE GENOMIC DNA]</scope>
    <source>
        <strain evidence="4 5">FP101781</strain>
    </source>
</reference>
<dbReference type="SMART" id="SM01042">
    <property type="entry name" value="Brr6_like_C_C"/>
    <property type="match status" value="1"/>
</dbReference>
<dbReference type="Proteomes" id="UP000298030">
    <property type="component" value="Unassembled WGS sequence"/>
</dbReference>
<dbReference type="InterPro" id="IPR040202">
    <property type="entry name" value="Brl1/Brr6"/>
</dbReference>
<keyword evidence="5" id="KW-1185">Reference proteome</keyword>
<dbReference type="PANTHER" id="PTHR28136">
    <property type="entry name" value="NUCLEUS EXPORT PROTEIN BRR6"/>
    <property type="match status" value="1"/>
</dbReference>
<feature type="transmembrane region" description="Helical" evidence="2">
    <location>
        <begin position="168"/>
        <end position="193"/>
    </location>
</feature>
<gene>
    <name evidence="4" type="ORF">FA13DRAFT_1753353</name>
</gene>
<evidence type="ECO:0000256" key="2">
    <source>
        <dbReference type="SAM" id="Phobius"/>
    </source>
</evidence>
<feature type="transmembrane region" description="Helical" evidence="2">
    <location>
        <begin position="279"/>
        <end position="300"/>
    </location>
</feature>
<dbReference type="EMBL" id="QPFP01000008">
    <property type="protein sequence ID" value="TEB34937.1"/>
    <property type="molecule type" value="Genomic_DNA"/>
</dbReference>
<dbReference type="PANTHER" id="PTHR28136:SF1">
    <property type="entry name" value="NUCLEUS EXPORT PROTEIN BRL1"/>
    <property type="match status" value="1"/>
</dbReference>
<feature type="region of interest" description="Disordered" evidence="1">
    <location>
        <begin position="345"/>
        <end position="370"/>
    </location>
</feature>
<dbReference type="GO" id="GO:0006998">
    <property type="term" value="P:nuclear envelope organization"/>
    <property type="evidence" value="ECO:0007669"/>
    <property type="project" value="InterPro"/>
</dbReference>
<sequence>MDYEWTNRAPTQPAWSTPSRDPTTPKKRQFGEVNPGTPSFTNLPTTPSFGRNQNVPFLFNPVPLPQTPHSSAWDPFQIRAQQAEIHDIDMNEVTPSKPEDGKAEEKEREEEESDEARPISLGALQRSDLELTDEDEEQVALRPRKTSNHYTLNMPAPAPSPSHTPYVLLGYLQFFFNLSLILLFLYLVVQFILTVQRDVEKRISEYSQDIVQDIAVCSSQYKANFCHTPQMAPAMVQQCSNWESCMNRDPTNLGRAKVSAELIAEVINGFVEPISWKTLIFTLTSLGFLTVFINALLSLYRSKYQPIAAPLQPSTSYPMLPSGPYPSHHLGSFMSPAPVGSWSRLPGDEADLESPTRRRRLDGGVAAKIK</sequence>
<feature type="region of interest" description="Disordered" evidence="1">
    <location>
        <begin position="86"/>
        <end position="156"/>
    </location>
</feature>
<feature type="compositionally biased region" description="Polar residues" evidence="1">
    <location>
        <begin position="8"/>
        <end position="22"/>
    </location>
</feature>
<feature type="domain" description="Brl1/Brr6" evidence="3">
    <location>
        <begin position="168"/>
        <end position="301"/>
    </location>
</feature>
<name>A0A4Y7TL69_COPMI</name>
<protein>
    <recommendedName>
        <fullName evidence="3">Brl1/Brr6 domain-containing protein</fullName>
    </recommendedName>
</protein>
<accession>A0A4Y7TL69</accession>
<dbReference type="AlphaFoldDB" id="A0A4Y7TL69"/>